<sequence length="559" mass="63372">MSQVIVLIDAKTHIANFDYLSLFHTGDTLVTYKGIHVVCNRPRNCKHLALINITSVSNYEGVCISYVYRKPNTFRLNYEPGYLIFYELLLDYFVPGVALPYWDSTIDREMADPTKSIIWTKEFAGKGYGVVDTGPFSNWITANGDALIRNLGSGLLLMSKDNLTMMWQQSNHANILMTTQPIYEYNFEMHHNGPHREVGGHMSQLHTATMDPVFRTKIRDVDGVNPETDYPEDWTLEFILQRPTDPMPRFWGLLNIDGFSNFWTEFYYSYQDQPTCDEVKECGSPYYECLRPLNRCTSVTEAALSTQGTEAGTEIVAMAAGFPPPPSLNVAAVANSFLPPSLRLEVDKDLRSSCLGETIQNTFTIDCKSDVDNWAFFPIQIIHLRTDQTTYNERIIKNNKPQNGFDMFSPKNYAKLEHIVGDGHPGKFSSCFSLKAGANKIFIQSNGLNYQGEYRDFVFIDERIPISSTIGYTAIKKPSEGVAEAYIAAIDSCGRLCKPWCLVKGSKTPRYKPCTGAIRATPKKTSHVRQYVWRCHFGSLENQWPKRSTNVCIFDLLKS</sequence>
<feature type="domain" description="Tyrosinase copper-binding" evidence="1">
    <location>
        <begin position="82"/>
        <end position="214"/>
    </location>
</feature>
<dbReference type="InterPro" id="IPR002227">
    <property type="entry name" value="Tyrosinase_Cu-bd"/>
</dbReference>
<dbReference type="InterPro" id="IPR008922">
    <property type="entry name" value="Di-copper_centre_dom_sf"/>
</dbReference>
<accession>A0ABQ9E863</accession>
<proteinExistence type="predicted"/>
<dbReference type="Gene3D" id="1.10.1280.10">
    <property type="entry name" value="Di-copper center containing domain from catechol oxidase"/>
    <property type="match status" value="1"/>
</dbReference>
<comment type="caution">
    <text evidence="2">The sequence shown here is derived from an EMBL/GenBank/DDBJ whole genome shotgun (WGS) entry which is preliminary data.</text>
</comment>
<dbReference type="EMBL" id="JARBDR010000918">
    <property type="protein sequence ID" value="KAJ8301539.1"/>
    <property type="molecule type" value="Genomic_DNA"/>
</dbReference>
<dbReference type="Pfam" id="PF00264">
    <property type="entry name" value="Tyrosinase"/>
    <property type="match status" value="1"/>
</dbReference>
<name>A0ABQ9E863_TEGGR</name>
<protein>
    <recommendedName>
        <fullName evidence="1">Tyrosinase copper-binding domain-containing protein</fullName>
    </recommendedName>
</protein>
<keyword evidence="3" id="KW-1185">Reference proteome</keyword>
<evidence type="ECO:0000259" key="1">
    <source>
        <dbReference type="Pfam" id="PF00264"/>
    </source>
</evidence>
<gene>
    <name evidence="2" type="ORF">KUTeg_020526</name>
</gene>
<dbReference type="SUPFAM" id="SSF48056">
    <property type="entry name" value="Di-copper centre-containing domain"/>
    <property type="match status" value="1"/>
</dbReference>
<reference evidence="2 3" key="1">
    <citation type="submission" date="2022-12" db="EMBL/GenBank/DDBJ databases">
        <title>Chromosome-level genome of Tegillarca granosa.</title>
        <authorList>
            <person name="Kim J."/>
        </authorList>
    </citation>
    <scope>NUCLEOTIDE SEQUENCE [LARGE SCALE GENOMIC DNA]</scope>
    <source>
        <strain evidence="2">Teg-2019</strain>
        <tissue evidence="2">Adductor muscle</tissue>
    </source>
</reference>
<evidence type="ECO:0000313" key="2">
    <source>
        <dbReference type="EMBL" id="KAJ8301539.1"/>
    </source>
</evidence>
<organism evidence="2 3">
    <name type="scientific">Tegillarca granosa</name>
    <name type="common">Malaysian cockle</name>
    <name type="synonym">Anadara granosa</name>
    <dbReference type="NCBI Taxonomy" id="220873"/>
    <lineage>
        <taxon>Eukaryota</taxon>
        <taxon>Metazoa</taxon>
        <taxon>Spiralia</taxon>
        <taxon>Lophotrochozoa</taxon>
        <taxon>Mollusca</taxon>
        <taxon>Bivalvia</taxon>
        <taxon>Autobranchia</taxon>
        <taxon>Pteriomorphia</taxon>
        <taxon>Arcoida</taxon>
        <taxon>Arcoidea</taxon>
        <taxon>Arcidae</taxon>
        <taxon>Tegillarca</taxon>
    </lineage>
</organism>
<evidence type="ECO:0000313" key="3">
    <source>
        <dbReference type="Proteomes" id="UP001217089"/>
    </source>
</evidence>
<dbReference type="Proteomes" id="UP001217089">
    <property type="component" value="Unassembled WGS sequence"/>
</dbReference>